<dbReference type="GO" id="GO:0016787">
    <property type="term" value="F:hydrolase activity"/>
    <property type="evidence" value="ECO:0007669"/>
    <property type="project" value="UniProtKB-KW"/>
</dbReference>
<keyword evidence="2" id="KW-1185">Reference proteome</keyword>
<organism evidence="1 2">
    <name type="scientific">Undibacterium arcticum</name>
    <dbReference type="NCBI Taxonomy" id="1762892"/>
    <lineage>
        <taxon>Bacteria</taxon>
        <taxon>Pseudomonadati</taxon>
        <taxon>Pseudomonadota</taxon>
        <taxon>Betaproteobacteria</taxon>
        <taxon>Burkholderiales</taxon>
        <taxon>Oxalobacteraceae</taxon>
        <taxon>Undibacterium</taxon>
    </lineage>
</organism>
<gene>
    <name evidence="1" type="ORF">ACFOFO_02285</name>
</gene>
<protein>
    <submittedName>
        <fullName evidence="1">RidA family protein</fullName>
        <ecNumber evidence="1">3.5.-.-</ecNumber>
    </submittedName>
</protein>
<comment type="caution">
    <text evidence="1">The sequence shown here is derived from an EMBL/GenBank/DDBJ whole genome shotgun (WGS) entry which is preliminary data.</text>
</comment>
<dbReference type="SUPFAM" id="SSF55298">
    <property type="entry name" value="YjgF-like"/>
    <property type="match status" value="1"/>
</dbReference>
<name>A0ABV7EY20_9BURK</name>
<dbReference type="PANTHER" id="PTHR43857:SF1">
    <property type="entry name" value="YJGH FAMILY PROTEIN"/>
    <property type="match status" value="1"/>
</dbReference>
<dbReference type="Pfam" id="PF01042">
    <property type="entry name" value="Ribonuc_L-PSP"/>
    <property type="match status" value="1"/>
</dbReference>
<dbReference type="InterPro" id="IPR035959">
    <property type="entry name" value="RutC-like_sf"/>
</dbReference>
<dbReference type="CDD" id="cd00448">
    <property type="entry name" value="YjgF_YER057c_UK114_family"/>
    <property type="match status" value="1"/>
</dbReference>
<sequence>MDFLQPQGWARAKGYSNGIAATGRCIFVSGMIGWDREGQFHTENFAGQVRQALLNIVEVLAEANALPEHIVRMTWYVVDKKEYVAAYKEIGIAYREVIGRHFPTMTAVQVVALIEDQARVEIEVTAVVPALVLE</sequence>
<dbReference type="EC" id="3.5.-.-" evidence="1"/>
<evidence type="ECO:0000313" key="1">
    <source>
        <dbReference type="EMBL" id="MFC3106798.1"/>
    </source>
</evidence>
<dbReference type="RefSeq" id="WP_390322896.1">
    <property type="nucleotide sequence ID" value="NZ_JBHRTP010000006.1"/>
</dbReference>
<evidence type="ECO:0000313" key="2">
    <source>
        <dbReference type="Proteomes" id="UP001595530"/>
    </source>
</evidence>
<dbReference type="PANTHER" id="PTHR43857">
    <property type="entry name" value="BLR7761 PROTEIN"/>
    <property type="match status" value="1"/>
</dbReference>
<reference evidence="2" key="1">
    <citation type="journal article" date="2019" name="Int. J. Syst. Evol. Microbiol.">
        <title>The Global Catalogue of Microorganisms (GCM) 10K type strain sequencing project: providing services to taxonomists for standard genome sequencing and annotation.</title>
        <authorList>
            <consortium name="The Broad Institute Genomics Platform"/>
            <consortium name="The Broad Institute Genome Sequencing Center for Infectious Disease"/>
            <person name="Wu L."/>
            <person name="Ma J."/>
        </authorList>
    </citation>
    <scope>NUCLEOTIDE SEQUENCE [LARGE SCALE GENOMIC DNA]</scope>
    <source>
        <strain evidence="2">KCTC 42986</strain>
    </source>
</reference>
<keyword evidence="1" id="KW-0378">Hydrolase</keyword>
<dbReference type="Gene3D" id="3.30.1330.40">
    <property type="entry name" value="RutC-like"/>
    <property type="match status" value="1"/>
</dbReference>
<dbReference type="InterPro" id="IPR006175">
    <property type="entry name" value="YjgF/YER057c/UK114"/>
</dbReference>
<accession>A0ABV7EY20</accession>
<dbReference type="Proteomes" id="UP001595530">
    <property type="component" value="Unassembled WGS sequence"/>
</dbReference>
<proteinExistence type="predicted"/>
<dbReference type="EMBL" id="JBHRTP010000006">
    <property type="protein sequence ID" value="MFC3106798.1"/>
    <property type="molecule type" value="Genomic_DNA"/>
</dbReference>